<dbReference type="SUPFAM" id="SSF52833">
    <property type="entry name" value="Thioredoxin-like"/>
    <property type="match status" value="1"/>
</dbReference>
<comment type="similarity">
    <text evidence="1">Belongs to the thioredoxin family. DsbC subfamily.</text>
</comment>
<evidence type="ECO:0000313" key="4">
    <source>
        <dbReference type="EMBL" id="MQA40595.1"/>
    </source>
</evidence>
<feature type="domain" description="Disulphide bond isomerase DsbC/G N-terminal" evidence="2">
    <location>
        <begin position="47"/>
        <end position="106"/>
    </location>
</feature>
<comment type="caution">
    <text evidence="4">The sequence shown here is derived from an EMBL/GenBank/DDBJ whole genome shotgun (WGS) entry which is preliminary data.</text>
</comment>
<dbReference type="AlphaFoldDB" id="A0A6A7N640"/>
<dbReference type="InterPro" id="IPR051470">
    <property type="entry name" value="Thiol:disulfide_interchange"/>
</dbReference>
<dbReference type="InterPro" id="IPR036249">
    <property type="entry name" value="Thioredoxin-like_sf"/>
</dbReference>
<gene>
    <name evidence="4" type="ORF">GEV02_20800</name>
</gene>
<dbReference type="InterPro" id="IPR033954">
    <property type="entry name" value="DiS-bond_Isoase_DsbC/G"/>
</dbReference>
<keyword evidence="5" id="KW-1185">Reference proteome</keyword>
<dbReference type="Pfam" id="PF13098">
    <property type="entry name" value="Thioredoxin_2"/>
    <property type="match status" value="1"/>
</dbReference>
<protein>
    <recommendedName>
        <fullName evidence="1">Thiol:disulfide interchange protein</fullName>
    </recommendedName>
</protein>
<comment type="subcellular location">
    <subcellularLocation>
        <location evidence="1">Periplasm</location>
    </subcellularLocation>
</comment>
<evidence type="ECO:0000259" key="2">
    <source>
        <dbReference type="Pfam" id="PF10411"/>
    </source>
</evidence>
<accession>A0A6A7N640</accession>
<evidence type="ECO:0000313" key="5">
    <source>
        <dbReference type="Proteomes" id="UP000440498"/>
    </source>
</evidence>
<evidence type="ECO:0000259" key="3">
    <source>
        <dbReference type="Pfam" id="PF13098"/>
    </source>
</evidence>
<feature type="domain" description="Thioredoxin-like fold" evidence="3">
    <location>
        <begin position="149"/>
        <end position="263"/>
    </location>
</feature>
<dbReference type="CDD" id="cd03020">
    <property type="entry name" value="DsbA_DsbC_DsbG"/>
    <property type="match status" value="1"/>
</dbReference>
<dbReference type="PANTHER" id="PTHR35272:SF3">
    <property type="entry name" value="THIOL:DISULFIDE INTERCHANGE PROTEIN DSBC"/>
    <property type="match status" value="1"/>
</dbReference>
<dbReference type="Proteomes" id="UP000440498">
    <property type="component" value="Unassembled WGS sequence"/>
</dbReference>
<dbReference type="InterPro" id="IPR018950">
    <property type="entry name" value="DiS-bond_isomerase_DsbC/G_N"/>
</dbReference>
<name>A0A6A7N640_9BURK</name>
<dbReference type="GO" id="GO:0042597">
    <property type="term" value="C:periplasmic space"/>
    <property type="evidence" value="ECO:0007669"/>
    <property type="project" value="UniProtKB-SubCell"/>
</dbReference>
<dbReference type="EMBL" id="WHUG01000009">
    <property type="protein sequence ID" value="MQA40595.1"/>
    <property type="molecule type" value="Genomic_DNA"/>
</dbReference>
<dbReference type="Pfam" id="PF10411">
    <property type="entry name" value="DsbC_N"/>
    <property type="match status" value="1"/>
</dbReference>
<keyword evidence="1" id="KW-0574">Periplasm</keyword>
<evidence type="ECO:0000256" key="1">
    <source>
        <dbReference type="RuleBase" id="RU364038"/>
    </source>
</evidence>
<keyword evidence="1" id="KW-0732">Signal</keyword>
<dbReference type="PANTHER" id="PTHR35272">
    <property type="entry name" value="THIOL:DISULFIDE INTERCHANGE PROTEIN DSBC-RELATED"/>
    <property type="match status" value="1"/>
</dbReference>
<reference evidence="4 5" key="1">
    <citation type="submission" date="2019-10" db="EMBL/GenBank/DDBJ databases">
        <title>Two novel species isolated from a subtropical stream in China.</title>
        <authorList>
            <person name="Lu H."/>
        </authorList>
    </citation>
    <scope>NUCLEOTIDE SEQUENCE [LARGE SCALE GENOMIC DNA]</scope>
    <source>
        <strain evidence="4 5">FT29W</strain>
    </source>
</reference>
<comment type="function">
    <text evidence="1">Required for disulfide bond formation in some periplasmic proteins. Acts by transferring its disulfide bond to other proteins and is reduced in the process.</text>
</comment>
<dbReference type="Gene3D" id="3.40.30.10">
    <property type="entry name" value="Glutaredoxin"/>
    <property type="match status" value="1"/>
</dbReference>
<dbReference type="InterPro" id="IPR012336">
    <property type="entry name" value="Thioredoxin-like_fold"/>
</dbReference>
<sequence length="277" mass="30104">MPASMGTAPRTYRKTGGIRMQNNKARLTALIVGALLSGANAWARPEAQPEQQLLARLRRLYPGTVFDAVARTAIPDWYQVTMGANTAYVHPRHLRYLVFGTLFDADALAGRHSHADGRAGADIPVLLPRLEQLPLADAVLTRGDGSGRRMVVFSDPACPYCRQLEHILDDVKDVSVYTFMVPFLGRELSHAIWCSADRAAAWRRALAGENVAEPAGSDGCSDPLERNLALARRLRVQGTPTLLFGAGVRLDGVAGGAELEAALQRAAQEESDHETKR</sequence>
<keyword evidence="1" id="KW-0676">Redox-active center</keyword>
<organism evidence="4 5">
    <name type="scientific">Rugamonas aquatica</name>
    <dbReference type="NCBI Taxonomy" id="2743357"/>
    <lineage>
        <taxon>Bacteria</taxon>
        <taxon>Pseudomonadati</taxon>
        <taxon>Pseudomonadota</taxon>
        <taxon>Betaproteobacteria</taxon>
        <taxon>Burkholderiales</taxon>
        <taxon>Oxalobacteraceae</taxon>
        <taxon>Telluria group</taxon>
        <taxon>Rugamonas</taxon>
    </lineage>
</organism>
<proteinExistence type="inferred from homology"/>